<dbReference type="SMART" id="SM00052">
    <property type="entry name" value="EAL"/>
    <property type="match status" value="1"/>
</dbReference>
<dbReference type="PROSITE" id="PS50123">
    <property type="entry name" value="CHER"/>
    <property type="match status" value="1"/>
</dbReference>
<dbReference type="FunFam" id="3.30.70.270:FF:000001">
    <property type="entry name" value="Diguanylate cyclase domain protein"/>
    <property type="match status" value="1"/>
</dbReference>
<dbReference type="PROSITE" id="PS50887">
    <property type="entry name" value="GGDEF"/>
    <property type="match status" value="1"/>
</dbReference>
<dbReference type="Gene3D" id="3.20.20.450">
    <property type="entry name" value="EAL domain"/>
    <property type="match status" value="1"/>
</dbReference>
<reference evidence="14 15" key="1">
    <citation type="submission" date="2019-12" db="EMBL/GenBank/DDBJ databases">
        <title>Halomonas rutogse sp. nov. isolated from two lakes on Tibetan Plateau.</title>
        <authorList>
            <person name="Gao P."/>
        </authorList>
    </citation>
    <scope>NUCLEOTIDE SEQUENCE [LARGE SCALE GENOMIC DNA]</scope>
    <source>
        <strain evidence="14 15">ZH2S</strain>
    </source>
</reference>
<feature type="domain" description="PAS" evidence="9">
    <location>
        <begin position="939"/>
        <end position="996"/>
    </location>
</feature>
<dbReference type="InterPro" id="IPR022642">
    <property type="entry name" value="CheR_C"/>
</dbReference>
<keyword evidence="15" id="KW-1185">Reference proteome</keyword>
<evidence type="ECO:0000256" key="8">
    <source>
        <dbReference type="SAM" id="Coils"/>
    </source>
</evidence>
<dbReference type="EC" id="2.1.1.80" evidence="3"/>
<dbReference type="Pfam" id="PF01339">
    <property type="entry name" value="CheB_methylest"/>
    <property type="match status" value="1"/>
</dbReference>
<dbReference type="InterPro" id="IPR000014">
    <property type="entry name" value="PAS"/>
</dbReference>
<dbReference type="RefSeq" id="WP_160416896.1">
    <property type="nucleotide sequence ID" value="NZ_WTKP01000001.1"/>
</dbReference>
<dbReference type="GO" id="GO:0000156">
    <property type="term" value="F:phosphorelay response regulator activity"/>
    <property type="evidence" value="ECO:0007669"/>
    <property type="project" value="InterPro"/>
</dbReference>
<keyword evidence="8" id="KW-0175">Coiled coil</keyword>
<dbReference type="CDD" id="cd01949">
    <property type="entry name" value="GGDEF"/>
    <property type="match status" value="1"/>
</dbReference>
<dbReference type="SMART" id="SM00267">
    <property type="entry name" value="GGDEF"/>
    <property type="match status" value="1"/>
</dbReference>
<evidence type="ECO:0000259" key="12">
    <source>
        <dbReference type="PROSITE" id="PS50883"/>
    </source>
</evidence>
<comment type="catalytic activity">
    <reaction evidence="1">
        <text>L-glutamyl-[protein] + S-adenosyl-L-methionine = [protein]-L-glutamate 5-O-methyl ester + S-adenosyl-L-homocysteine</text>
        <dbReference type="Rhea" id="RHEA:24452"/>
        <dbReference type="Rhea" id="RHEA-COMP:10208"/>
        <dbReference type="Rhea" id="RHEA-COMP:10311"/>
        <dbReference type="ChEBI" id="CHEBI:29973"/>
        <dbReference type="ChEBI" id="CHEBI:57856"/>
        <dbReference type="ChEBI" id="CHEBI:59789"/>
        <dbReference type="ChEBI" id="CHEBI:82795"/>
        <dbReference type="EC" id="2.1.1.80"/>
    </reaction>
</comment>
<dbReference type="SUPFAM" id="SSF47757">
    <property type="entry name" value="Chemotaxis receptor methyltransferase CheR, N-terminal domain"/>
    <property type="match status" value="1"/>
</dbReference>
<feature type="coiled-coil region" evidence="8">
    <location>
        <begin position="619"/>
        <end position="702"/>
    </location>
</feature>
<dbReference type="GO" id="GO:0008983">
    <property type="term" value="F:protein-glutamate O-methyltransferase activity"/>
    <property type="evidence" value="ECO:0007669"/>
    <property type="project" value="UniProtKB-EC"/>
</dbReference>
<dbReference type="Gene3D" id="3.30.70.270">
    <property type="match status" value="1"/>
</dbReference>
<evidence type="ECO:0000256" key="3">
    <source>
        <dbReference type="ARBA" id="ARBA00012534"/>
    </source>
</evidence>
<dbReference type="SUPFAM" id="SSF52738">
    <property type="entry name" value="Methylesterase CheB, C-terminal domain"/>
    <property type="match status" value="1"/>
</dbReference>
<evidence type="ECO:0000256" key="1">
    <source>
        <dbReference type="ARBA" id="ARBA00001541"/>
    </source>
</evidence>
<dbReference type="InterPro" id="IPR000780">
    <property type="entry name" value="CheR_MeTrfase"/>
</dbReference>
<dbReference type="NCBIfam" id="TIGR00254">
    <property type="entry name" value="GGDEF"/>
    <property type="match status" value="1"/>
</dbReference>
<feature type="domain" description="CheB-type methylesterase" evidence="10">
    <location>
        <begin position="14"/>
        <end position="196"/>
    </location>
</feature>
<dbReference type="InterPro" id="IPR022641">
    <property type="entry name" value="CheR_N"/>
</dbReference>
<dbReference type="PRINTS" id="PR00996">
    <property type="entry name" value="CHERMTFRASE"/>
</dbReference>
<dbReference type="Pfam" id="PF08448">
    <property type="entry name" value="PAS_4"/>
    <property type="match status" value="1"/>
</dbReference>
<sequence length="1498" mass="165788">MHSEHEHADEVLAVVGIWLSTDDLDSLSELICDLDPALPFAYVIQPWSPDAASLQWEELSRETSLKVRLLNEGDRPHPGTLLVAPANTGVTFHDGQLNLASGKSDVALPWINDFFLSLAADAGSLAVGVLLSDAGSGATAGLHAISAAGGIVLTKATTHDSGLVAAAIEADKAGFVLEPSAMARQLASLAHLIDLGVKDHGAVVTQLFEMLKAQCQFDFSNYKPSTVARRLHRRMVASGASNHEQYLALVESHPEELDLLARDILVSVTAFFRDPAAFEALSRHVPEIHQRCQQLGRAARIWVAGCATGEEAYSIAMLFDEVWGNTSDAPGIQIFATDIDEQALAVARRGFYSAETLKRLAPARLARYFLPGEGGYEVGKRLRDMVIFARHNLVSDPPFLRMDIIACRNVLIYFDANLQARVIKRFHFALHKKGVLLLGGSESVGQADSLFLPLNRRERLFRKRGETASVAQTAMPQLLPASPRLRADQEIQQLLDGVLSHLEATVALCDVEGGVLHTAGGAVDRFFHFPRGHTQVGIGEVIDVAFRAELLSMLHRMDKTPQTMLGRRRDFEGAVWRLSVHPVRGDELRWLVMIEPVKAEHSLDMPEPDAASAPPRPVAAGVEEELLAAREHLQALVEELATANEEMRTLHESVQSSNEEMLAANEELEAANEELQVSNEELVSLNEELNARSSTLQQLNEEYAHLYNALDFPILVFDAEYHLNRFNVAAARHLNLRATALQQHINRLKLPSSLINLEYHLARAMAHGEPEEAMIKAEEQVQQLAVTPGMSAQGEVTRLVVTLVDVTEISRTQSALEVSRSQLDTLMENTNILLAMKDLGGKYLFANSSFLEAFGLSKTAIKGRSDFELFPDAFAGDNWGCDLEALRGQKVVTAEHTLPGDPSRVFRTVHQMLRNADGLPYVIITEAEDITLRKQTEGQLRIAAKVFEHAGEAIVVTDSAACIQSVNNAFTRITGYSSEEALGRNLSQLLKSEETEQAFYEAMWTSLDSCGYWQGENWNKRKNGELYPEWLTINRIEGGDEEGSPSFVAVSADISSLKASQRQAEYLATHDALTGLPNRTLFHDRLDLAMAQARRHDEMVGLMFIDLDNFKSINDTLGHDVGDQLLVQAARRLRDNLRELDTVARLGGDEFTLILTDVTVDTAEHLAHRIVEMLARPFLVRDHSLFVSSSIGLAFFPDDGNDATALIKAADTAMYRAKENGRNRFELFKPELQLRLVQQARLASAMREGLRQDRFRLMFQPKYDTAEPPCMMGVEALLRWNDPELGNVSPAEFIPAAEATGLIQAIDRHVVQLMVQYVSGWLAQGLAVVPLAINISAYSFREESFLDFLFERLKRYGIPHGLIQVEITESTLVERTSTALGNIERLREAGILLSIDDFGTGYSSLSYLKRLPLAELKIDKSFVDGLGGHDRNDEAIAQAILSMASALGIRTVAEGVETWAQQAWLREHGCDYLQGFLLSRPLEADDFSRHLLKVRNFI</sequence>
<dbReference type="InterPro" id="IPR000673">
    <property type="entry name" value="Sig_transdc_resp-reg_Me-estase"/>
</dbReference>
<evidence type="ECO:0000259" key="10">
    <source>
        <dbReference type="PROSITE" id="PS50122"/>
    </source>
</evidence>
<dbReference type="GO" id="GO:0032259">
    <property type="term" value="P:methylation"/>
    <property type="evidence" value="ECO:0007669"/>
    <property type="project" value="UniProtKB-KW"/>
</dbReference>
<dbReference type="PROSITE" id="PS50883">
    <property type="entry name" value="EAL"/>
    <property type="match status" value="1"/>
</dbReference>
<dbReference type="PANTHER" id="PTHR44757">
    <property type="entry name" value="DIGUANYLATE CYCLASE DGCP"/>
    <property type="match status" value="1"/>
</dbReference>
<dbReference type="SMART" id="SM00138">
    <property type="entry name" value="MeTrc"/>
    <property type="match status" value="1"/>
</dbReference>
<comment type="caution">
    <text evidence="14">The sequence shown here is derived from an EMBL/GenBank/DDBJ whole genome shotgun (WGS) entry which is preliminary data.</text>
</comment>
<evidence type="ECO:0000256" key="2">
    <source>
        <dbReference type="ARBA" id="ARBA00001946"/>
    </source>
</evidence>
<evidence type="ECO:0000259" key="9">
    <source>
        <dbReference type="PROSITE" id="PS50112"/>
    </source>
</evidence>
<keyword evidence="4" id="KW-0489">Methyltransferase</keyword>
<dbReference type="PANTHER" id="PTHR44757:SF2">
    <property type="entry name" value="BIOFILM ARCHITECTURE MAINTENANCE PROTEIN MBAA"/>
    <property type="match status" value="1"/>
</dbReference>
<dbReference type="Pfam" id="PF03705">
    <property type="entry name" value="CheR_N"/>
    <property type="match status" value="1"/>
</dbReference>
<dbReference type="InterPro" id="IPR035919">
    <property type="entry name" value="EAL_sf"/>
</dbReference>
<dbReference type="InterPro" id="IPR000160">
    <property type="entry name" value="GGDEF_dom"/>
</dbReference>
<dbReference type="InterPro" id="IPR013656">
    <property type="entry name" value="PAS_4"/>
</dbReference>
<dbReference type="GO" id="GO:0008984">
    <property type="term" value="F:protein-glutamate methylesterase activity"/>
    <property type="evidence" value="ECO:0007669"/>
    <property type="project" value="InterPro"/>
</dbReference>
<evidence type="ECO:0000256" key="5">
    <source>
        <dbReference type="ARBA" id="ARBA00022679"/>
    </source>
</evidence>
<dbReference type="SUPFAM" id="SSF55073">
    <property type="entry name" value="Nucleotide cyclase"/>
    <property type="match status" value="1"/>
</dbReference>
<evidence type="ECO:0000313" key="15">
    <source>
        <dbReference type="Proteomes" id="UP000437638"/>
    </source>
</evidence>
<feature type="domain" description="GGDEF" evidence="13">
    <location>
        <begin position="1098"/>
        <end position="1230"/>
    </location>
</feature>
<evidence type="ECO:0000313" key="14">
    <source>
        <dbReference type="EMBL" id="MWJ26650.1"/>
    </source>
</evidence>
<evidence type="ECO:0000256" key="4">
    <source>
        <dbReference type="ARBA" id="ARBA00022603"/>
    </source>
</evidence>
<dbReference type="Pfam" id="PF00990">
    <property type="entry name" value="GGDEF"/>
    <property type="match status" value="1"/>
</dbReference>
<dbReference type="PROSITE" id="PS50122">
    <property type="entry name" value="CHEB"/>
    <property type="match status" value="1"/>
</dbReference>
<organism evidence="14 15">
    <name type="scientific">Vreelandella zhuhanensis</name>
    <dbReference type="NCBI Taxonomy" id="2684210"/>
    <lineage>
        <taxon>Bacteria</taxon>
        <taxon>Pseudomonadati</taxon>
        <taxon>Pseudomonadota</taxon>
        <taxon>Gammaproteobacteria</taxon>
        <taxon>Oceanospirillales</taxon>
        <taxon>Halomonadaceae</taxon>
        <taxon>Vreelandella</taxon>
    </lineage>
</organism>
<dbReference type="NCBIfam" id="TIGR00229">
    <property type="entry name" value="sensory_box"/>
    <property type="match status" value="2"/>
</dbReference>
<accession>A0A7X3GZ82</accession>
<comment type="cofactor">
    <cofactor evidence="2">
        <name>Mg(2+)</name>
        <dbReference type="ChEBI" id="CHEBI:18420"/>
    </cofactor>
</comment>
<dbReference type="EMBL" id="WTKP01000001">
    <property type="protein sequence ID" value="MWJ26650.1"/>
    <property type="molecule type" value="Genomic_DNA"/>
</dbReference>
<dbReference type="SMART" id="SM00091">
    <property type="entry name" value="PAS"/>
    <property type="match status" value="3"/>
</dbReference>
<dbReference type="Pfam" id="PF00563">
    <property type="entry name" value="EAL"/>
    <property type="match status" value="1"/>
</dbReference>
<feature type="domain" description="PAS" evidence="9">
    <location>
        <begin position="819"/>
        <end position="870"/>
    </location>
</feature>
<dbReference type="InterPro" id="IPR035965">
    <property type="entry name" value="PAS-like_dom_sf"/>
</dbReference>
<keyword evidence="6" id="KW-0949">S-adenosyl-L-methionine</keyword>
<dbReference type="InterPro" id="IPR036804">
    <property type="entry name" value="CheR_N_sf"/>
</dbReference>
<dbReference type="InterPro" id="IPR052155">
    <property type="entry name" value="Biofilm_reg_signaling"/>
</dbReference>
<dbReference type="InterPro" id="IPR029063">
    <property type="entry name" value="SAM-dependent_MTases_sf"/>
</dbReference>
<dbReference type="Gene3D" id="1.10.155.10">
    <property type="entry name" value="Chemotaxis receptor methyltransferase CheR, N-terminal domain"/>
    <property type="match status" value="1"/>
</dbReference>
<feature type="domain" description="EAL" evidence="12">
    <location>
        <begin position="1239"/>
        <end position="1495"/>
    </location>
</feature>
<protein>
    <recommendedName>
        <fullName evidence="3">protein-glutamate O-methyltransferase</fullName>
        <ecNumber evidence="3">2.1.1.80</ecNumber>
    </recommendedName>
</protein>
<dbReference type="Gene3D" id="3.40.50.180">
    <property type="entry name" value="Methylesterase CheB, C-terminal domain"/>
    <property type="match status" value="1"/>
</dbReference>
<dbReference type="CDD" id="cd02440">
    <property type="entry name" value="AdoMet_MTases"/>
    <property type="match status" value="1"/>
</dbReference>
<keyword evidence="5" id="KW-0808">Transferase</keyword>
<name>A0A7X3GZ82_9GAMM</name>
<dbReference type="InterPro" id="IPR001633">
    <property type="entry name" value="EAL_dom"/>
</dbReference>
<dbReference type="Pfam" id="PF01739">
    <property type="entry name" value="CheR"/>
    <property type="match status" value="1"/>
</dbReference>
<dbReference type="InterPro" id="IPR043128">
    <property type="entry name" value="Rev_trsase/Diguanyl_cyclase"/>
</dbReference>
<evidence type="ECO:0000259" key="11">
    <source>
        <dbReference type="PROSITE" id="PS50123"/>
    </source>
</evidence>
<comment type="caution">
    <text evidence="7">Lacks conserved residue(s) required for the propagation of feature annotation.</text>
</comment>
<proteinExistence type="predicted"/>
<dbReference type="InterPro" id="IPR029787">
    <property type="entry name" value="Nucleotide_cyclase"/>
</dbReference>
<dbReference type="SUPFAM" id="SSF55785">
    <property type="entry name" value="PYP-like sensor domain (PAS domain)"/>
    <property type="match status" value="3"/>
</dbReference>
<dbReference type="GO" id="GO:0006935">
    <property type="term" value="P:chemotaxis"/>
    <property type="evidence" value="ECO:0007669"/>
    <property type="project" value="InterPro"/>
</dbReference>
<evidence type="ECO:0000256" key="6">
    <source>
        <dbReference type="ARBA" id="ARBA00022691"/>
    </source>
</evidence>
<gene>
    <name evidence="14" type="ORF">GPM19_00250</name>
</gene>
<feature type="domain" description="CheR-type methyltransferase" evidence="11">
    <location>
        <begin position="209"/>
        <end position="474"/>
    </location>
</feature>
<dbReference type="PROSITE" id="PS50112">
    <property type="entry name" value="PAS"/>
    <property type="match status" value="2"/>
</dbReference>
<dbReference type="Proteomes" id="UP000437638">
    <property type="component" value="Unassembled WGS sequence"/>
</dbReference>
<dbReference type="Pfam" id="PF13426">
    <property type="entry name" value="PAS_9"/>
    <property type="match status" value="1"/>
</dbReference>
<dbReference type="CDD" id="cd01948">
    <property type="entry name" value="EAL"/>
    <property type="match status" value="1"/>
</dbReference>
<dbReference type="SUPFAM" id="SSF141868">
    <property type="entry name" value="EAL domain-like"/>
    <property type="match status" value="1"/>
</dbReference>
<dbReference type="Gene3D" id="3.40.50.150">
    <property type="entry name" value="Vaccinia Virus protein VP39"/>
    <property type="match status" value="1"/>
</dbReference>
<dbReference type="SUPFAM" id="SSF53335">
    <property type="entry name" value="S-adenosyl-L-methionine-dependent methyltransferases"/>
    <property type="match status" value="1"/>
</dbReference>
<dbReference type="GO" id="GO:0005737">
    <property type="term" value="C:cytoplasm"/>
    <property type="evidence" value="ECO:0007669"/>
    <property type="project" value="InterPro"/>
</dbReference>
<dbReference type="InterPro" id="IPR035909">
    <property type="entry name" value="CheB_C"/>
</dbReference>
<dbReference type="Gene3D" id="3.30.450.20">
    <property type="entry name" value="PAS domain"/>
    <property type="match status" value="3"/>
</dbReference>
<dbReference type="CDD" id="cd00130">
    <property type="entry name" value="PAS"/>
    <property type="match status" value="2"/>
</dbReference>
<evidence type="ECO:0000259" key="13">
    <source>
        <dbReference type="PROSITE" id="PS50887"/>
    </source>
</evidence>
<evidence type="ECO:0000256" key="7">
    <source>
        <dbReference type="PROSITE-ProRule" id="PRU00050"/>
    </source>
</evidence>